<evidence type="ECO:0000256" key="1">
    <source>
        <dbReference type="SAM" id="MobiDB-lite"/>
    </source>
</evidence>
<feature type="region of interest" description="Disordered" evidence="1">
    <location>
        <begin position="462"/>
        <end position="516"/>
    </location>
</feature>
<dbReference type="Proteomes" id="UP000222056">
    <property type="component" value="Unassembled WGS sequence"/>
</dbReference>
<evidence type="ECO:0000313" key="3">
    <source>
        <dbReference type="EMBL" id="SEH13710.1"/>
    </source>
</evidence>
<reference evidence="4" key="1">
    <citation type="submission" date="2016-10" db="EMBL/GenBank/DDBJ databases">
        <authorList>
            <person name="Varghese N."/>
            <person name="Submissions S."/>
        </authorList>
    </citation>
    <scope>NUCLEOTIDE SEQUENCE [LARGE SCALE GENOMIC DNA]</scope>
    <source>
        <strain evidence="4">ATCC 35263</strain>
    </source>
</reference>
<dbReference type="PANTHER" id="PTHR11365:SF23">
    <property type="entry name" value="HYPOTHETICAL 5-OXOPROLINASE (EUROFUNG)-RELATED"/>
    <property type="match status" value="1"/>
</dbReference>
<sequence length="516" mass="54843">MRHDHRPAPNPRARLDPVELRVTLAALRSACEEMGAVLVRSAYSANIKERRDCSTALFDAAGCLVAQAEHIPVHLGAMPAAVAAVIAERPRPGEVWILNDPFRGGTHLPDVTVVAPVEVRGHTIGYAAARAHHADVGARQPGSMPADSRTLDDEGVVIPPTRIADARGVDEALFERLVSRMRNPRERRADFTAQLAAVRHGARRLAEIAERLGSARLASAFAETLDYAERRTRAGIARLGDGVRTARDFLEAPDGDLELRLRATVRADELELDFSGSAPQHDGNLNCPFAVTLSACWFALRVLTDPDAPASAGALRPLRVIVPEGSLLNARPPAAVAAGNVETSSRVADLVLRAFGRALGQGTMNNLTLGNERFTYYETIGGGQGACPDADGPSCVHVAMSNTLNTPIEALEAEFPVRCVRYAVRRGSGGAGRFRGGDGVVRELEALEPMRFALISERRRHAPPGAAGGAPGLPGRNFLNGQELGPKVAGSLQPGDRLRIETPGGGGFGRPSERGA</sequence>
<dbReference type="GO" id="GO:0005829">
    <property type="term" value="C:cytosol"/>
    <property type="evidence" value="ECO:0007669"/>
    <property type="project" value="TreeGrafter"/>
</dbReference>
<evidence type="ECO:0000313" key="4">
    <source>
        <dbReference type="Proteomes" id="UP000222056"/>
    </source>
</evidence>
<gene>
    <name evidence="3" type="ORF">SAMN02745716_1275</name>
</gene>
<dbReference type="EMBL" id="FNWJ01000002">
    <property type="protein sequence ID" value="SEH13710.1"/>
    <property type="molecule type" value="Genomic_DNA"/>
</dbReference>
<dbReference type="RefSeq" id="WP_093118819.1">
    <property type="nucleotide sequence ID" value="NZ_FNWJ01000002.1"/>
</dbReference>
<dbReference type="InterPro" id="IPR003692">
    <property type="entry name" value="Hydantoinase_B"/>
</dbReference>
<dbReference type="OrthoDB" id="102473at2"/>
<feature type="domain" description="Hydantoinase B/oxoprolinase" evidence="2">
    <location>
        <begin position="16"/>
        <end position="511"/>
    </location>
</feature>
<organism evidence="3 4">
    <name type="scientific">Thermoleophilum album</name>
    <dbReference type="NCBI Taxonomy" id="29539"/>
    <lineage>
        <taxon>Bacteria</taxon>
        <taxon>Bacillati</taxon>
        <taxon>Actinomycetota</taxon>
        <taxon>Thermoleophilia</taxon>
        <taxon>Thermoleophilales</taxon>
        <taxon>Thermoleophilaceae</taxon>
        <taxon>Thermoleophilum</taxon>
    </lineage>
</organism>
<dbReference type="STRING" id="29539.SAMN02745716_1275"/>
<dbReference type="Pfam" id="PF02538">
    <property type="entry name" value="Hydantoinase_B"/>
    <property type="match status" value="1"/>
</dbReference>
<protein>
    <submittedName>
        <fullName evidence="3">N-methylhydantoinase B</fullName>
    </submittedName>
</protein>
<dbReference type="InterPro" id="IPR045079">
    <property type="entry name" value="Oxoprolinase-like"/>
</dbReference>
<name>A0A1H6FTX2_THEAL</name>
<dbReference type="PANTHER" id="PTHR11365">
    <property type="entry name" value="5-OXOPROLINASE RELATED"/>
    <property type="match status" value="1"/>
</dbReference>
<evidence type="ECO:0000259" key="2">
    <source>
        <dbReference type="Pfam" id="PF02538"/>
    </source>
</evidence>
<dbReference type="GO" id="GO:0006749">
    <property type="term" value="P:glutathione metabolic process"/>
    <property type="evidence" value="ECO:0007669"/>
    <property type="project" value="TreeGrafter"/>
</dbReference>
<proteinExistence type="predicted"/>
<keyword evidence="4" id="KW-1185">Reference proteome</keyword>
<accession>A0A1H6FTX2</accession>
<dbReference type="GO" id="GO:0017168">
    <property type="term" value="F:5-oxoprolinase (ATP-hydrolyzing) activity"/>
    <property type="evidence" value="ECO:0007669"/>
    <property type="project" value="TreeGrafter"/>
</dbReference>
<dbReference type="AlphaFoldDB" id="A0A1H6FTX2"/>